<dbReference type="Gene3D" id="3.90.830.10">
    <property type="entry name" value="Syntaxin Binding Protein 1, Chain A, domain 2"/>
    <property type="match status" value="1"/>
</dbReference>
<sequence>MVPQAQINTTEISEKARRDLLRLLETVRGKKNLVIQKALAGTLGLFVKFSTLQEYGVDRVFFLENGNIDSSQKNVVFLVRSNKSRDVQAVADQINQLRQNSQVQHEFTTIWAPRRTLISDQILEEAGVLGDVTVYEYQLLFVPLSEDVLSLELDETFEDIYLTKDPTSIFLAAKALMKFQQKCGLFPRILGKGDNAKRLTNLLIRMRSEITAEDAGESSSFLDLTPSQSIDSLIIIDREVDFPTVLLQQLTYEGLLDEFFGISSNTVEVDSATIGPPTGPPQASSSTAAASTTRSLSHKIALDGADPLYSALRDANCAVVGPILNKVARRLQSTYESRHKAAQSTAELRDFVAKLPGYQAEHSSLKQHTNLAEDVIRRTRAEFFTRALEVQQNIAAGADPTSQHDNIEELLARDVPLELALRLLCIYSTFSNGLRTRDYDNFRRMILHTYGQEHLLTLHNLEKMGLLVARTGGGLVGAAAGPVGSTTNYTVVRKNLHLIVDEVNESEPDDIAYVFSGYAPLSVRLVQCVLQKQYLASLSATGGAGGTPAGAGLGWRPFEDTVKLVRGATVDETQTGEEKAVRARQMLNGSVGEAGKTVVVFFLGGVCRAELAALRFVADKLKGQGRGKKLLICTTNVISGDAVVGAAVEHRTF</sequence>
<reference evidence="3" key="1">
    <citation type="journal article" date="2020" name="Stud. Mycol.">
        <title>101 Dothideomycetes genomes: a test case for predicting lifestyles and emergence of pathogens.</title>
        <authorList>
            <person name="Haridas S."/>
            <person name="Albert R."/>
            <person name="Binder M."/>
            <person name="Bloem J."/>
            <person name="Labutti K."/>
            <person name="Salamov A."/>
            <person name="Andreopoulos B."/>
            <person name="Baker S."/>
            <person name="Barry K."/>
            <person name="Bills G."/>
            <person name="Bluhm B."/>
            <person name="Cannon C."/>
            <person name="Castanera R."/>
            <person name="Culley D."/>
            <person name="Daum C."/>
            <person name="Ezra D."/>
            <person name="Gonzalez J."/>
            <person name="Henrissat B."/>
            <person name="Kuo A."/>
            <person name="Liang C."/>
            <person name="Lipzen A."/>
            <person name="Lutzoni F."/>
            <person name="Magnuson J."/>
            <person name="Mondo S."/>
            <person name="Nolan M."/>
            <person name="Ohm R."/>
            <person name="Pangilinan J."/>
            <person name="Park H.-J."/>
            <person name="Ramirez L."/>
            <person name="Alfaro M."/>
            <person name="Sun H."/>
            <person name="Tritt A."/>
            <person name="Yoshinaga Y."/>
            <person name="Zwiers L.-H."/>
            <person name="Turgeon B."/>
            <person name="Goodwin S."/>
            <person name="Spatafora J."/>
            <person name="Crous P."/>
            <person name="Grigoriev I."/>
        </authorList>
    </citation>
    <scope>NUCLEOTIDE SEQUENCE</scope>
    <source>
        <strain evidence="3">CBS 115976</strain>
    </source>
</reference>
<keyword evidence="4" id="KW-1185">Reference proteome</keyword>
<dbReference type="Proteomes" id="UP000799302">
    <property type="component" value="Unassembled WGS sequence"/>
</dbReference>
<dbReference type="AlphaFoldDB" id="A0A6A6USI1"/>
<dbReference type="InterPro" id="IPR043154">
    <property type="entry name" value="Sec-1-like_dom1"/>
</dbReference>
<dbReference type="Pfam" id="PF00995">
    <property type="entry name" value="Sec1"/>
    <property type="match status" value="1"/>
</dbReference>
<accession>A0A6A6USI1</accession>
<dbReference type="InterPro" id="IPR001619">
    <property type="entry name" value="Sec1-like"/>
</dbReference>
<feature type="compositionally biased region" description="Low complexity" evidence="2">
    <location>
        <begin position="281"/>
        <end position="290"/>
    </location>
</feature>
<gene>
    <name evidence="3" type="ORF">BT63DRAFT_395285</name>
</gene>
<dbReference type="SUPFAM" id="SSF56815">
    <property type="entry name" value="Sec1/munc18-like (SM) proteins"/>
    <property type="match status" value="1"/>
</dbReference>
<evidence type="ECO:0000256" key="1">
    <source>
        <dbReference type="ARBA" id="ARBA00009884"/>
    </source>
</evidence>
<feature type="region of interest" description="Disordered" evidence="2">
    <location>
        <begin position="271"/>
        <end position="290"/>
    </location>
</feature>
<dbReference type="OrthoDB" id="10262287at2759"/>
<evidence type="ECO:0000313" key="4">
    <source>
        <dbReference type="Proteomes" id="UP000799302"/>
    </source>
</evidence>
<dbReference type="InterPro" id="IPR043127">
    <property type="entry name" value="Sec-1-like_dom3a"/>
</dbReference>
<name>A0A6A6USI1_9PEZI</name>
<proteinExistence type="inferred from homology"/>
<organism evidence="3 4">
    <name type="scientific">Microthyrium microscopicum</name>
    <dbReference type="NCBI Taxonomy" id="703497"/>
    <lineage>
        <taxon>Eukaryota</taxon>
        <taxon>Fungi</taxon>
        <taxon>Dikarya</taxon>
        <taxon>Ascomycota</taxon>
        <taxon>Pezizomycotina</taxon>
        <taxon>Dothideomycetes</taxon>
        <taxon>Dothideomycetes incertae sedis</taxon>
        <taxon>Microthyriales</taxon>
        <taxon>Microthyriaceae</taxon>
        <taxon>Microthyrium</taxon>
    </lineage>
</organism>
<dbReference type="Gene3D" id="1.25.40.850">
    <property type="match status" value="1"/>
</dbReference>
<dbReference type="InterPro" id="IPR043155">
    <property type="entry name" value="VPS33_dom3b"/>
</dbReference>
<dbReference type="Gene3D" id="3.40.50.1910">
    <property type="match status" value="1"/>
</dbReference>
<evidence type="ECO:0000313" key="3">
    <source>
        <dbReference type="EMBL" id="KAF2674726.1"/>
    </source>
</evidence>
<dbReference type="PANTHER" id="PTHR11679">
    <property type="entry name" value="VESICLE PROTEIN SORTING-ASSOCIATED"/>
    <property type="match status" value="1"/>
</dbReference>
<dbReference type="InterPro" id="IPR027482">
    <property type="entry name" value="Sec1-like_dom2"/>
</dbReference>
<dbReference type="EMBL" id="MU004230">
    <property type="protein sequence ID" value="KAF2674726.1"/>
    <property type="molecule type" value="Genomic_DNA"/>
</dbReference>
<dbReference type="InterPro" id="IPR036045">
    <property type="entry name" value="Sec1-like_sf"/>
</dbReference>
<dbReference type="GO" id="GO:0016192">
    <property type="term" value="P:vesicle-mediated transport"/>
    <property type="evidence" value="ECO:0007669"/>
    <property type="project" value="InterPro"/>
</dbReference>
<evidence type="ECO:0000256" key="2">
    <source>
        <dbReference type="SAM" id="MobiDB-lite"/>
    </source>
</evidence>
<protein>
    <submittedName>
        <fullName evidence="3">Sec1-like protein</fullName>
    </submittedName>
</protein>
<comment type="similarity">
    <text evidence="1">Belongs to the STXBP/unc-18/SEC1 family.</text>
</comment>
<dbReference type="Gene3D" id="3.40.50.2060">
    <property type="match status" value="1"/>
</dbReference>